<dbReference type="Proteomes" id="UP000315399">
    <property type="component" value="Unassembled WGS sequence"/>
</dbReference>
<evidence type="ECO:0000313" key="2">
    <source>
        <dbReference type="Proteomes" id="UP000315399"/>
    </source>
</evidence>
<protein>
    <submittedName>
        <fullName evidence="1">Uncharacterized protein</fullName>
    </submittedName>
</protein>
<gene>
    <name evidence="1" type="ORF">DSO08_02465</name>
</gene>
<organism evidence="1 2">
    <name type="scientific">Thermoproteota archaeon</name>
    <dbReference type="NCBI Taxonomy" id="2056631"/>
    <lineage>
        <taxon>Archaea</taxon>
        <taxon>Thermoproteota</taxon>
    </lineage>
</organism>
<evidence type="ECO:0000313" key="1">
    <source>
        <dbReference type="EMBL" id="TDA39279.1"/>
    </source>
</evidence>
<reference evidence="1 2" key="1">
    <citation type="journal article" date="2019" name="Nat. Microbiol.">
        <title>Expanding anaerobic alkane metabolism in the domain of Archaea.</title>
        <authorList>
            <person name="Wang Y."/>
            <person name="Wegener G."/>
            <person name="Hou J."/>
            <person name="Wang F."/>
            <person name="Xiao X."/>
        </authorList>
    </citation>
    <scope>NUCLEOTIDE SEQUENCE [LARGE SCALE GENOMIC DNA]</scope>
    <source>
        <strain evidence="1">WYZ-LMO10</strain>
    </source>
</reference>
<dbReference type="AlphaFoldDB" id="A0A523BEA4"/>
<dbReference type="EMBL" id="QNVH01000016">
    <property type="protein sequence ID" value="TDA39279.1"/>
    <property type="molecule type" value="Genomic_DNA"/>
</dbReference>
<accession>A0A523BEA4</accession>
<comment type="caution">
    <text evidence="1">The sequence shown here is derived from an EMBL/GenBank/DDBJ whole genome shotgun (WGS) entry which is preliminary data.</text>
</comment>
<proteinExistence type="predicted"/>
<name>A0A523BEA4_9CREN</name>
<sequence>MKKIVALFGLFLLAAAIMPAITVGGGFDEYGYNYEARIFVGKADGVDRVLDGKVWGDPTYANDWLVMKWSKAWE</sequence>